<dbReference type="GO" id="GO:0005829">
    <property type="term" value="C:cytosol"/>
    <property type="evidence" value="ECO:0007669"/>
    <property type="project" value="TreeGrafter"/>
</dbReference>
<dbReference type="RefSeq" id="WP_119928150.1">
    <property type="nucleotide sequence ID" value="NZ_QZEY01000007.1"/>
</dbReference>
<dbReference type="GO" id="GO:0008564">
    <property type="term" value="F:protein-exporting ATPase activity"/>
    <property type="evidence" value="ECO:0007669"/>
    <property type="project" value="UniProtKB-EC"/>
</dbReference>
<dbReference type="Gene3D" id="3.90.1440.10">
    <property type="entry name" value="SecA, preprotein cross-linking domain"/>
    <property type="match status" value="1"/>
</dbReference>
<evidence type="ECO:0000256" key="6">
    <source>
        <dbReference type="ARBA" id="ARBA00022741"/>
    </source>
</evidence>
<sequence>MRERIRRFLQRPGTVDLGPLRVHVVRANELEPSVRDLADADLGARAREARSRGDLGEFCALMREGARRALGLRPYDVQLLGMLGLMDGRVVEMATGEGKTLAGAMAAAGYALNGRRVHVMSVNDYLARRDAEWMGPLFELLDVSVGWVGQGSSPEERRQAYSRDVTYAPVSEIGFDVLRDRLRTEADRRVVPEPDVVVIDEADSVLVDEARVPLVLAGAAGVGAADPALAEIVRSLRARRDYEIDDEGRAVHLTSEGIAAVERALGGVDLYAGGDNGVISAVNVALHAHALLKRDVDYIVRDGKVQLVNESRGRVARLQRWPDGLMAAVEAKEALVQTESGEILDSITVQALISKYPTKSGMTGTAVAVAEQLREFYGLEVGVVPPNKPCVRADEPDRLYATRGDKENAVVAEIVKAHATGRPVLVGTLDVAESERLAMRLRASGLSCVVLNAKNDAEEAKVVAEAGAHGAITVSTQMAGRGTDIKLGGEEVARLGGLYVIGTGRFASSRLDDQLRGRSGRQGDPGTSVFFTSLEDALVTSYAPDAARMSFTPDEDGLVTDKRARWTVDHAQRVAEGANLEIHRNTWRYNKLIELQRGVLLEHRDAVLHGDAALREMTVRCPARVEELTASVGEEAVARAARQVALFHLDRCWAEHLAFLADLREGIHLRVLGRQNPLDEFHKAAVAAFAELLPEATARTAETFETVEVTAEGAALADAGLRRPTATWTYLVQDNPFGTEADRLLRGLKNRVLS</sequence>
<dbReference type="PANTHER" id="PTHR30612:SF0">
    <property type="entry name" value="CHLOROPLAST PROTEIN-TRANSPORTING ATPASE"/>
    <property type="match status" value="1"/>
</dbReference>
<dbReference type="InterPro" id="IPR014018">
    <property type="entry name" value="SecA_motor_DEAD"/>
</dbReference>
<dbReference type="SUPFAM" id="SSF52540">
    <property type="entry name" value="P-loop containing nucleoside triphosphate hydrolases"/>
    <property type="match status" value="2"/>
</dbReference>
<evidence type="ECO:0000256" key="1">
    <source>
        <dbReference type="ARBA" id="ARBA00004170"/>
    </source>
</evidence>
<dbReference type="InterPro" id="IPR036670">
    <property type="entry name" value="SecA_X-link_sf"/>
</dbReference>
<proteinExistence type="inferred from homology"/>
<feature type="binding site" evidence="12">
    <location>
        <begin position="96"/>
        <end position="100"/>
    </location>
    <ligand>
        <name>ATP</name>
        <dbReference type="ChEBI" id="CHEBI:30616"/>
    </ligand>
</feature>
<name>A0A3A4AT49_9ACTN</name>
<comment type="subunit">
    <text evidence="12">Monomer and homodimer. Part of the essential Sec protein translocation apparatus which comprises SecA, SecYEG and auxiliary proteins SecDF. Other proteins may also be involved.</text>
</comment>
<dbReference type="GO" id="GO:0017038">
    <property type="term" value="P:protein import"/>
    <property type="evidence" value="ECO:0007669"/>
    <property type="project" value="InterPro"/>
</dbReference>
<evidence type="ECO:0000256" key="10">
    <source>
        <dbReference type="ARBA" id="ARBA00023010"/>
    </source>
</evidence>
<dbReference type="InterPro" id="IPR020937">
    <property type="entry name" value="SecA_CS"/>
</dbReference>
<dbReference type="PROSITE" id="PS51194">
    <property type="entry name" value="HELICASE_CTER"/>
    <property type="match status" value="1"/>
</dbReference>
<dbReference type="PRINTS" id="PR00906">
    <property type="entry name" value="SECA"/>
</dbReference>
<dbReference type="GO" id="GO:0065002">
    <property type="term" value="P:intracellular protein transmembrane transport"/>
    <property type="evidence" value="ECO:0007669"/>
    <property type="project" value="UniProtKB-UniRule"/>
</dbReference>
<dbReference type="InterPro" id="IPR001650">
    <property type="entry name" value="Helicase_C-like"/>
</dbReference>
<evidence type="ECO:0000259" key="15">
    <source>
        <dbReference type="PROSITE" id="PS51196"/>
    </source>
</evidence>
<dbReference type="CDD" id="cd17928">
    <property type="entry name" value="DEXDc_SecA"/>
    <property type="match status" value="1"/>
</dbReference>
<evidence type="ECO:0000256" key="4">
    <source>
        <dbReference type="ARBA" id="ARBA00022475"/>
    </source>
</evidence>
<dbReference type="InterPro" id="IPR026389">
    <property type="entry name" value="SecA_Actinobact-type"/>
</dbReference>
<evidence type="ECO:0000256" key="11">
    <source>
        <dbReference type="ARBA" id="ARBA00023136"/>
    </source>
</evidence>
<evidence type="ECO:0000256" key="8">
    <source>
        <dbReference type="ARBA" id="ARBA00022927"/>
    </source>
</evidence>
<dbReference type="PANTHER" id="PTHR30612">
    <property type="entry name" value="SECA INNER MEMBRANE COMPONENT OF SEC PROTEIN SECRETION SYSTEM"/>
    <property type="match status" value="1"/>
</dbReference>
<comment type="catalytic activity">
    <reaction evidence="12">
        <text>ATP + H2O + cellular proteinSide 1 = ADP + phosphate + cellular proteinSide 2.</text>
        <dbReference type="EC" id="7.4.2.8"/>
    </reaction>
</comment>
<protein>
    <recommendedName>
        <fullName evidence="12">Protein translocase subunit SecA</fullName>
        <ecNumber evidence="12">7.4.2.8</ecNumber>
    </recommendedName>
</protein>
<evidence type="ECO:0000313" key="16">
    <source>
        <dbReference type="EMBL" id="RJL31465.1"/>
    </source>
</evidence>
<dbReference type="PROSITE" id="PS01312">
    <property type="entry name" value="SECA"/>
    <property type="match status" value="1"/>
</dbReference>
<dbReference type="InterPro" id="IPR011130">
    <property type="entry name" value="SecA_preprotein_X-link_dom"/>
</dbReference>
<dbReference type="InterPro" id="IPR027417">
    <property type="entry name" value="P-loop_NTPase"/>
</dbReference>
<evidence type="ECO:0000256" key="9">
    <source>
        <dbReference type="ARBA" id="ARBA00022967"/>
    </source>
</evidence>
<dbReference type="AlphaFoldDB" id="A0A3A4AT49"/>
<dbReference type="InterPro" id="IPR044722">
    <property type="entry name" value="SecA_SF2_C"/>
</dbReference>
<dbReference type="InterPro" id="IPR036266">
    <property type="entry name" value="SecA_Wing/Scaffold_sf"/>
</dbReference>
<dbReference type="NCBIfam" id="TIGR04221">
    <property type="entry name" value="SecA2_Mycobac"/>
    <property type="match status" value="1"/>
</dbReference>
<dbReference type="Pfam" id="PF01043">
    <property type="entry name" value="SecA_PP_bind"/>
    <property type="match status" value="1"/>
</dbReference>
<dbReference type="InterPro" id="IPR014001">
    <property type="entry name" value="Helicase_ATP-bd"/>
</dbReference>
<feature type="binding site" evidence="12">
    <location>
        <position position="78"/>
    </location>
    <ligand>
        <name>ATP</name>
        <dbReference type="ChEBI" id="CHEBI:30616"/>
    </ligand>
</feature>
<evidence type="ECO:0000259" key="13">
    <source>
        <dbReference type="PROSITE" id="PS51192"/>
    </source>
</evidence>
<evidence type="ECO:0000313" key="17">
    <source>
        <dbReference type="Proteomes" id="UP000265768"/>
    </source>
</evidence>
<comment type="function">
    <text evidence="12">Part of the Sec protein translocase complex. Interacts with the SecYEG preprotein conducting channel. Has a central role in coupling the hydrolysis of ATP to the transfer of proteins into and across the cell membrane, serving as an ATP-driven molecular motor driving the stepwise translocation of polypeptide chains across the membrane.</text>
</comment>
<dbReference type="Pfam" id="PF07517">
    <property type="entry name" value="SecA_DEAD"/>
    <property type="match status" value="1"/>
</dbReference>
<evidence type="ECO:0000256" key="12">
    <source>
        <dbReference type="HAMAP-Rule" id="MF_01382"/>
    </source>
</evidence>
<feature type="binding site" evidence="12">
    <location>
        <position position="484"/>
    </location>
    <ligand>
        <name>ATP</name>
        <dbReference type="ChEBI" id="CHEBI:30616"/>
    </ligand>
</feature>
<reference evidence="16 17" key="1">
    <citation type="submission" date="2018-09" db="EMBL/GenBank/DDBJ databases">
        <title>YIM 75507 draft genome.</title>
        <authorList>
            <person name="Tang S."/>
            <person name="Feng Y."/>
        </authorList>
    </citation>
    <scope>NUCLEOTIDE SEQUENCE [LARGE SCALE GENOMIC DNA]</scope>
    <source>
        <strain evidence="16 17">YIM 75507</strain>
    </source>
</reference>
<dbReference type="SMART" id="SM00957">
    <property type="entry name" value="SecA_DEAD"/>
    <property type="match status" value="1"/>
</dbReference>
<comment type="caution">
    <text evidence="16">The sequence shown here is derived from an EMBL/GenBank/DDBJ whole genome shotgun (WGS) entry which is preliminary data.</text>
</comment>
<dbReference type="Gene3D" id="3.40.50.300">
    <property type="entry name" value="P-loop containing nucleotide triphosphate hydrolases"/>
    <property type="match status" value="3"/>
</dbReference>
<gene>
    <name evidence="12" type="primary">secA</name>
    <name evidence="16" type="ORF">D5H75_19775</name>
</gene>
<dbReference type="EC" id="7.4.2.8" evidence="12"/>
<evidence type="ECO:0000259" key="14">
    <source>
        <dbReference type="PROSITE" id="PS51194"/>
    </source>
</evidence>
<keyword evidence="11 12" id="KW-0472">Membrane</keyword>
<keyword evidence="10 12" id="KW-0811">Translocation</keyword>
<keyword evidence="3 12" id="KW-0813">Transport</keyword>
<keyword evidence="9 12" id="KW-1278">Translocase</keyword>
<dbReference type="EMBL" id="QZEY01000007">
    <property type="protein sequence ID" value="RJL31465.1"/>
    <property type="molecule type" value="Genomic_DNA"/>
</dbReference>
<dbReference type="PROSITE" id="PS51196">
    <property type="entry name" value="SECA_MOTOR_DEAD"/>
    <property type="match status" value="1"/>
</dbReference>
<dbReference type="GO" id="GO:0043952">
    <property type="term" value="P:protein transport by the Sec complex"/>
    <property type="evidence" value="ECO:0007669"/>
    <property type="project" value="TreeGrafter"/>
</dbReference>
<dbReference type="CDD" id="cd18803">
    <property type="entry name" value="SF2_C_secA"/>
    <property type="match status" value="1"/>
</dbReference>
<keyword evidence="17" id="KW-1185">Reference proteome</keyword>
<dbReference type="SUPFAM" id="SSF81767">
    <property type="entry name" value="Pre-protein crosslinking domain of SecA"/>
    <property type="match status" value="1"/>
</dbReference>
<dbReference type="InterPro" id="IPR000185">
    <property type="entry name" value="SecA"/>
</dbReference>
<organism evidence="16 17">
    <name type="scientific">Bailinhaonella thermotolerans</name>
    <dbReference type="NCBI Taxonomy" id="1070861"/>
    <lineage>
        <taxon>Bacteria</taxon>
        <taxon>Bacillati</taxon>
        <taxon>Actinomycetota</taxon>
        <taxon>Actinomycetes</taxon>
        <taxon>Streptosporangiales</taxon>
        <taxon>Streptosporangiaceae</taxon>
        <taxon>Bailinhaonella</taxon>
    </lineage>
</organism>
<dbReference type="HAMAP" id="MF_01382">
    <property type="entry name" value="SecA"/>
    <property type="match status" value="1"/>
</dbReference>
<dbReference type="FunFam" id="3.40.50.300:FF:000429">
    <property type="entry name" value="Preprotein translocase subunit SecA"/>
    <property type="match status" value="1"/>
</dbReference>
<evidence type="ECO:0000256" key="3">
    <source>
        <dbReference type="ARBA" id="ARBA00022448"/>
    </source>
</evidence>
<dbReference type="GO" id="GO:0006605">
    <property type="term" value="P:protein targeting"/>
    <property type="evidence" value="ECO:0007669"/>
    <property type="project" value="UniProtKB-UniRule"/>
</dbReference>
<keyword evidence="4 12" id="KW-1003">Cell membrane</keyword>
<evidence type="ECO:0000256" key="5">
    <source>
        <dbReference type="ARBA" id="ARBA00022490"/>
    </source>
</evidence>
<dbReference type="PROSITE" id="PS51192">
    <property type="entry name" value="HELICASE_ATP_BIND_1"/>
    <property type="match status" value="1"/>
</dbReference>
<dbReference type="SUPFAM" id="SSF81886">
    <property type="entry name" value="Helical scaffold and wing domains of SecA"/>
    <property type="match status" value="1"/>
</dbReference>
<dbReference type="Pfam" id="PF07516">
    <property type="entry name" value="SecA_SW"/>
    <property type="match status" value="1"/>
</dbReference>
<dbReference type="InterPro" id="IPR011115">
    <property type="entry name" value="SecA_DEAD"/>
</dbReference>
<evidence type="ECO:0000256" key="2">
    <source>
        <dbReference type="ARBA" id="ARBA00007650"/>
    </source>
</evidence>
<keyword evidence="5 12" id="KW-0963">Cytoplasm</keyword>
<accession>A0A3A4AT49</accession>
<comment type="similarity">
    <text evidence="2 12">Belongs to the SecA family.</text>
</comment>
<dbReference type="SMART" id="SM00958">
    <property type="entry name" value="SecA_PP_bind"/>
    <property type="match status" value="1"/>
</dbReference>
<feature type="domain" description="SecA family profile" evidence="15">
    <location>
        <begin position="2"/>
        <end position="560"/>
    </location>
</feature>
<dbReference type="GO" id="GO:0005886">
    <property type="term" value="C:plasma membrane"/>
    <property type="evidence" value="ECO:0007669"/>
    <property type="project" value="UniProtKB-SubCell"/>
</dbReference>
<keyword evidence="8 12" id="KW-0653">Protein transport</keyword>
<comment type="subcellular location">
    <subcellularLocation>
        <location evidence="12">Cell membrane</location>
        <topology evidence="12">Peripheral membrane protein</topology>
        <orientation evidence="12">Cytoplasmic side</orientation>
    </subcellularLocation>
    <subcellularLocation>
        <location evidence="12">Cytoplasm</location>
    </subcellularLocation>
    <subcellularLocation>
        <location evidence="1">Membrane</location>
        <topology evidence="1">Peripheral membrane protein</topology>
    </subcellularLocation>
    <text evidence="12">Distribution is 50-50.</text>
</comment>
<dbReference type="Proteomes" id="UP000265768">
    <property type="component" value="Unassembled WGS sequence"/>
</dbReference>
<dbReference type="Pfam" id="PF21090">
    <property type="entry name" value="P-loop_SecA"/>
    <property type="match status" value="1"/>
</dbReference>
<keyword evidence="7 12" id="KW-0067">ATP-binding</keyword>
<dbReference type="GO" id="GO:0005524">
    <property type="term" value="F:ATP binding"/>
    <property type="evidence" value="ECO:0007669"/>
    <property type="project" value="UniProtKB-UniRule"/>
</dbReference>
<feature type="domain" description="Helicase C-terminal" evidence="14">
    <location>
        <begin position="409"/>
        <end position="564"/>
    </location>
</feature>
<keyword evidence="6 12" id="KW-0547">Nucleotide-binding</keyword>
<dbReference type="OrthoDB" id="9805579at2"/>
<feature type="domain" description="Helicase ATP-binding" evidence="13">
    <location>
        <begin position="80"/>
        <end position="239"/>
    </location>
</feature>
<dbReference type="Gene3D" id="1.10.3060.10">
    <property type="entry name" value="Helical scaffold and wing domains of SecA"/>
    <property type="match status" value="1"/>
</dbReference>
<dbReference type="GO" id="GO:0031522">
    <property type="term" value="C:cell envelope Sec protein transport complex"/>
    <property type="evidence" value="ECO:0007669"/>
    <property type="project" value="TreeGrafter"/>
</dbReference>
<dbReference type="InterPro" id="IPR011116">
    <property type="entry name" value="SecA_Wing/Scaffold"/>
</dbReference>
<evidence type="ECO:0000256" key="7">
    <source>
        <dbReference type="ARBA" id="ARBA00022840"/>
    </source>
</evidence>